<proteinExistence type="predicted"/>
<organism evidence="7 8">
    <name type="scientific">Alteromonas macleodii (strain English Channel 673)</name>
    <dbReference type="NCBI Taxonomy" id="1004788"/>
    <lineage>
        <taxon>Bacteria</taxon>
        <taxon>Pseudomonadati</taxon>
        <taxon>Pseudomonadota</taxon>
        <taxon>Gammaproteobacteria</taxon>
        <taxon>Alteromonadales</taxon>
        <taxon>Alteromonadaceae</taxon>
        <taxon>Alteromonas/Salinimonas group</taxon>
        <taxon>Alteromonas</taxon>
    </lineage>
</organism>
<dbReference type="AlphaFoldDB" id="A0AB33A0Z2"/>
<keyword evidence="3" id="KW-0862">Zinc</keyword>
<dbReference type="SUPFAM" id="SSF109635">
    <property type="entry name" value="DnaK suppressor protein DksA, alpha-hairpin domain"/>
    <property type="match status" value="1"/>
</dbReference>
<evidence type="ECO:0000256" key="2">
    <source>
        <dbReference type="ARBA" id="ARBA00022771"/>
    </source>
</evidence>
<accession>A0AB33A0Z2</accession>
<sequence length="140" mass="16469">MSKTLTKEALLAASEDDYMNDEQLEFFKELLNDLKQQTMAHIEEMKASLSQPPEINDEVDRAQYEEESRLSLRILDRERKLLPKIDKSLRRIKDKSFGYCLETGEPIGIPRLLIRPVSEYCADVKMVNEGREQHYYSQRK</sequence>
<evidence type="ECO:0000256" key="3">
    <source>
        <dbReference type="ARBA" id="ARBA00022833"/>
    </source>
</evidence>
<dbReference type="NCBIfam" id="TIGR02420">
    <property type="entry name" value="dksA"/>
    <property type="match status" value="1"/>
</dbReference>
<evidence type="ECO:0000313" key="7">
    <source>
        <dbReference type="EMBL" id="AFT75495.1"/>
    </source>
</evidence>
<dbReference type="Proteomes" id="UP000006296">
    <property type="component" value="Chromosome"/>
</dbReference>
<gene>
    <name evidence="7" type="ordered locus">AMEC673_14065</name>
</gene>
<feature type="zinc finger region" description="dksA C4-type" evidence="4">
    <location>
        <begin position="100"/>
        <end position="124"/>
    </location>
</feature>
<dbReference type="InterPro" id="IPR037187">
    <property type="entry name" value="DnaK_N"/>
</dbReference>
<evidence type="ECO:0000313" key="8">
    <source>
        <dbReference type="Proteomes" id="UP000006296"/>
    </source>
</evidence>
<keyword evidence="2" id="KW-0863">Zinc-finger</keyword>
<dbReference type="InterPro" id="IPR048489">
    <property type="entry name" value="DksA_N"/>
</dbReference>
<dbReference type="PROSITE" id="PS51128">
    <property type="entry name" value="ZF_DKSA_2"/>
    <property type="match status" value="1"/>
</dbReference>
<dbReference type="PANTHER" id="PTHR33823">
    <property type="entry name" value="RNA POLYMERASE-BINDING TRANSCRIPTION FACTOR DKSA-RELATED"/>
    <property type="match status" value="1"/>
</dbReference>
<feature type="domain" description="Zinc finger DksA/TraR C4-type" evidence="5">
    <location>
        <begin position="96"/>
        <end position="124"/>
    </location>
</feature>
<evidence type="ECO:0000259" key="5">
    <source>
        <dbReference type="Pfam" id="PF01258"/>
    </source>
</evidence>
<keyword evidence="1" id="KW-0479">Metal-binding</keyword>
<dbReference type="Pfam" id="PF01258">
    <property type="entry name" value="zf-dskA_traR"/>
    <property type="match status" value="1"/>
</dbReference>
<dbReference type="Pfam" id="PF21157">
    <property type="entry name" value="DksA_N"/>
    <property type="match status" value="1"/>
</dbReference>
<name>A0AB33A0Z2_ALTME</name>
<dbReference type="EMBL" id="CP003844">
    <property type="protein sequence ID" value="AFT75495.1"/>
    <property type="molecule type" value="Genomic_DNA"/>
</dbReference>
<reference evidence="8" key="1">
    <citation type="journal article" date="2012" name="Sci. Rep.">
        <title>Genomes of surface isolates of Alteromonas macleodii: the life of a widespread marine opportunistic copiotroph.</title>
        <authorList>
            <person name="Lopez-Perez M."/>
            <person name="Gonzaga A."/>
            <person name="Martin-Cuadrado A.B."/>
            <person name="Onyshchenko O."/>
            <person name="Ghavidel A."/>
            <person name="Ghai R."/>
            <person name="Rodriguez-Valera F."/>
        </authorList>
    </citation>
    <scope>NUCLEOTIDE SEQUENCE [LARGE SCALE GENOMIC DNA]</scope>
    <source>
        <strain evidence="8">English Channel 673</strain>
    </source>
</reference>
<evidence type="ECO:0000256" key="4">
    <source>
        <dbReference type="PROSITE-ProRule" id="PRU00510"/>
    </source>
</evidence>
<evidence type="ECO:0000256" key="1">
    <source>
        <dbReference type="ARBA" id="ARBA00022723"/>
    </source>
</evidence>
<dbReference type="PANTHER" id="PTHR33823:SF2">
    <property type="entry name" value="RNA POLYMERASE-BINDING TRANSCRIPTION FACTOR DKSA"/>
    <property type="match status" value="1"/>
</dbReference>
<feature type="domain" description="DnaK suppressor protein DksA N-terminal" evidence="6">
    <location>
        <begin position="23"/>
        <end position="92"/>
    </location>
</feature>
<dbReference type="InterPro" id="IPR012784">
    <property type="entry name" value="DksA_RNA_pol-bd"/>
</dbReference>
<dbReference type="SUPFAM" id="SSF57716">
    <property type="entry name" value="Glucocorticoid receptor-like (DNA-binding domain)"/>
    <property type="match status" value="1"/>
</dbReference>
<dbReference type="Gene3D" id="1.20.120.910">
    <property type="entry name" value="DksA, coiled-coil domain"/>
    <property type="match status" value="1"/>
</dbReference>
<protein>
    <submittedName>
        <fullName evidence="7">DnaK suppressor protein</fullName>
    </submittedName>
</protein>
<evidence type="ECO:0000259" key="6">
    <source>
        <dbReference type="Pfam" id="PF21157"/>
    </source>
</evidence>
<dbReference type="RefSeq" id="WP_014950341.1">
    <property type="nucleotide sequence ID" value="NC_018678.1"/>
</dbReference>
<dbReference type="GO" id="GO:0008270">
    <property type="term" value="F:zinc ion binding"/>
    <property type="evidence" value="ECO:0007669"/>
    <property type="project" value="UniProtKB-KW"/>
</dbReference>
<dbReference type="InterPro" id="IPR000962">
    <property type="entry name" value="Znf_DskA_TraR"/>
</dbReference>
<dbReference type="KEGG" id="amg:AMEC673_14065"/>